<dbReference type="KEGG" id="vg:80517933"/>
<reference evidence="1" key="1">
    <citation type="submission" date="2017-06" db="EMBL/GenBank/DDBJ databases">
        <authorList>
            <person name="Assis F.L."/>
            <person name="Abrahao J.S."/>
            <person name="Silva L."/>
            <person name="Khalil J.B."/>
            <person name="Rodrigues R."/>
            <person name="Silva L.S."/>
            <person name="Boratto P."/>
            <person name="Andrade M."/>
            <person name="Kroon E.G."/>
            <person name="Ribeiro B."/>
            <person name="Bergier I."/>
            <person name="Seligmann H."/>
            <person name="Ghigo E."/>
            <person name="Colson P."/>
            <person name="Levasseur A."/>
            <person name="Raoult D."/>
            <person name="Scola B.L."/>
        </authorList>
    </citation>
    <scope>NUCLEOTIDE SEQUENCE</scope>
    <source>
        <strain evidence="1">Deep ocean</strain>
    </source>
</reference>
<protein>
    <submittedName>
        <fullName evidence="1">Putative ORFan</fullName>
    </submittedName>
</protein>
<sequence>MEFETVDKMAMTTLRKGTWKPLFKSRYNNNYFDFTKREEYEKNLRKRIFSNVSDSQNVVVSPNTYPFNFDPEITQYVVWIRNLENDPGIENIVKNIESMHPEKDYFVYINNMNGRSIKSIQHYHAMIKPVSQPYHLEKIIVFHRHGNRSPIYKLPNFEKMLGSNDFSNDFDPSLLPSGYYNATKFGSDLKKIYSLDENFITDSIFVSSPFKRCRDTSKAIIHGLGLTVDTEIYDSDKLKIEILDTTKKVHLYTNMFEPIYEEYIDLMTELENIFGIDNKYSNNINSYEDKIYALTYIYDYHSTLQCYRDLGIEIDQFVNKQLQQSLENANMKVYNMLCHAYQLILSKNMQELLSFANHFEHKLVMCSTHDTIVFVMAKYLANLKNINYDYELPDYLSNIRIEKWSDGTVRYFYNNWFIGSNLLLT</sequence>
<dbReference type="GO" id="GO:0016791">
    <property type="term" value="F:phosphatase activity"/>
    <property type="evidence" value="ECO:0007669"/>
    <property type="project" value="TreeGrafter"/>
</dbReference>
<dbReference type="InterPro" id="IPR022036">
    <property type="entry name" value="DUF3605"/>
</dbReference>
<dbReference type="Pfam" id="PF12239">
    <property type="entry name" value="DUF3605"/>
    <property type="match status" value="1"/>
</dbReference>
<dbReference type="RefSeq" id="YP_010781242.1">
    <property type="nucleotide sequence ID" value="NC_075038.1"/>
</dbReference>
<organism evidence="1">
    <name type="scientific">Tupanvirus deep ocean</name>
    <dbReference type="NCBI Taxonomy" id="2126984"/>
    <lineage>
        <taxon>Viruses</taxon>
        <taxon>Varidnaviria</taxon>
        <taxon>Bamfordvirae</taxon>
        <taxon>Nucleocytoviricota</taxon>
        <taxon>Megaviricetes</taxon>
        <taxon>Imitervirales</taxon>
        <taxon>Mimiviridae</taxon>
        <taxon>Megamimivirinae</taxon>
        <taxon>Tupanvirus</taxon>
        <taxon>Tupanvirus altamarinense</taxon>
    </lineage>
</organism>
<accession>A0A6N1NHJ1</accession>
<name>A0A6N1NHJ1_9VIRU</name>
<evidence type="ECO:0000313" key="1">
    <source>
        <dbReference type="EMBL" id="QKU34604.1"/>
    </source>
</evidence>
<dbReference type="SUPFAM" id="SSF53254">
    <property type="entry name" value="Phosphoglycerate mutase-like"/>
    <property type="match status" value="1"/>
</dbReference>
<dbReference type="PANTHER" id="PTHR11567">
    <property type="entry name" value="ACID PHOSPHATASE-RELATED"/>
    <property type="match status" value="1"/>
</dbReference>
<dbReference type="InterPro" id="IPR050645">
    <property type="entry name" value="Histidine_acid_phosphatase"/>
</dbReference>
<dbReference type="CDD" id="cd07040">
    <property type="entry name" value="HP"/>
    <property type="match status" value="1"/>
</dbReference>
<dbReference type="GeneID" id="80517933"/>
<dbReference type="EMBL" id="MF405918">
    <property type="protein sequence ID" value="QKU34604.1"/>
    <property type="molecule type" value="Genomic_DNA"/>
</dbReference>
<dbReference type="InterPro" id="IPR029033">
    <property type="entry name" value="His_PPase_superfam"/>
</dbReference>
<reference evidence="1" key="2">
    <citation type="journal article" date="2018" name="Nat. Commun.">
        <title>Tailed giant Tupanvirus possesses the most complete translational apparatus of the known virosphere.</title>
        <authorList>
            <person name="Abrahao J."/>
            <person name="Silva L."/>
            <person name="Silva L.S."/>
            <person name="Khalil J.Y.B."/>
            <person name="Rodrigues R."/>
            <person name="Arantes T."/>
            <person name="Assis F."/>
            <person name="Boratto P."/>
            <person name="Andrade M."/>
            <person name="Kroon E.G."/>
            <person name="Ribeiro B."/>
            <person name="Bergier I."/>
            <person name="Seligmann H."/>
            <person name="Ghigo E."/>
            <person name="Colson P."/>
            <person name="Levasseur A."/>
            <person name="Kroemer G."/>
            <person name="Raoult D."/>
            <person name="La Scola B."/>
        </authorList>
    </citation>
    <scope>NUCLEOTIDE SEQUENCE [LARGE SCALE GENOMIC DNA]</scope>
    <source>
        <strain evidence="1">Deep ocean</strain>
    </source>
</reference>
<dbReference type="Gene3D" id="3.40.50.1240">
    <property type="entry name" value="Phosphoglycerate mutase-like"/>
    <property type="match status" value="1"/>
</dbReference>
<proteinExistence type="predicted"/>
<dbReference type="PANTHER" id="PTHR11567:SF29">
    <property type="entry name" value="ACID PHOSPHATASE FAMILY"/>
    <property type="match status" value="1"/>
</dbReference>